<dbReference type="GO" id="GO:0003677">
    <property type="term" value="F:DNA binding"/>
    <property type="evidence" value="ECO:0007669"/>
    <property type="project" value="InterPro"/>
</dbReference>
<sequence length="446" mass="49961">MYGQGARTLAEDLEVTPQEADAFIKKFREAYPGVPRFQKRAIQKCVEKGSVETLLGRKRYLPGIHSTSIGDRSHAERQAVNTTVQGSAADLVKVAMLRIHELFVQRWGLHFALDSFRDPRTVPHLVLQIHDELLFEVPETLVDEVKDIVVGCMSGAIKLSVPLPVKIKIGKKWGSLEGRSPARFALALQMGMHWLAMFPVSLRVPRTRRGWMGPESYYWAEKTDKDSEVSIVVSDGERSRPLPRLWVGVLTVVMHSARTMRVSDQRAVLLACYRVSKAWYHPARAALLADLGYHPCDASLLPRLALARLSNNALVREHDRRLPPIRRLYLASGASSAAPPLPLLRLALPMFANLRALNITYSCRMSSLEAVATTFGACNGLLTVVWDFHPLLHGQDMLDDHQWDIVEKAVQRLVLLQWQIQGHRVPAESRMLRHIQQSGPASASGP</sequence>
<dbReference type="PANTHER" id="PTHR10133:SF62">
    <property type="entry name" value="DNA POLYMERASE THETA"/>
    <property type="match status" value="1"/>
</dbReference>
<reference evidence="3" key="1">
    <citation type="journal article" date="2018" name="Nat. Microbiol.">
        <title>Leveraging single-cell genomics to expand the fungal tree of life.</title>
        <authorList>
            <person name="Ahrendt S.R."/>
            <person name="Quandt C.A."/>
            <person name="Ciobanu D."/>
            <person name="Clum A."/>
            <person name="Salamov A."/>
            <person name="Andreopoulos B."/>
            <person name="Cheng J.F."/>
            <person name="Woyke T."/>
            <person name="Pelin A."/>
            <person name="Henrissat B."/>
            <person name="Reynolds N.K."/>
            <person name="Benny G.L."/>
            <person name="Smith M.E."/>
            <person name="James T.Y."/>
            <person name="Grigoriev I.V."/>
        </authorList>
    </citation>
    <scope>NUCLEOTIDE SEQUENCE [LARGE SCALE GENOMIC DNA]</scope>
</reference>
<feature type="domain" description="DNA-directed DNA polymerase family A palm" evidence="1">
    <location>
        <begin position="1"/>
        <end position="141"/>
    </location>
</feature>
<evidence type="ECO:0000259" key="1">
    <source>
        <dbReference type="SMART" id="SM00482"/>
    </source>
</evidence>
<dbReference type="Gene3D" id="1.10.150.20">
    <property type="entry name" value="5' to 3' exonuclease, C-terminal subdomain"/>
    <property type="match status" value="1"/>
</dbReference>
<dbReference type="InterPro" id="IPR001098">
    <property type="entry name" value="DNA-dir_DNA_pol_A_palm_dom"/>
</dbReference>
<dbReference type="EMBL" id="KZ999721">
    <property type="protein sequence ID" value="RKO84801.1"/>
    <property type="molecule type" value="Genomic_DNA"/>
</dbReference>
<dbReference type="Proteomes" id="UP000269721">
    <property type="component" value="Unassembled WGS sequence"/>
</dbReference>
<gene>
    <name evidence="2" type="ORF">BDK51DRAFT_32776</name>
</gene>
<dbReference type="SUPFAM" id="SSF56672">
    <property type="entry name" value="DNA/RNA polymerases"/>
    <property type="match status" value="1"/>
</dbReference>
<dbReference type="AlphaFoldDB" id="A0A4P9VYE5"/>
<proteinExistence type="predicted"/>
<dbReference type="PRINTS" id="PR00868">
    <property type="entry name" value="DNAPOLI"/>
</dbReference>
<dbReference type="InterPro" id="IPR043502">
    <property type="entry name" value="DNA/RNA_pol_sf"/>
</dbReference>
<dbReference type="Gene3D" id="3.30.70.370">
    <property type="match status" value="1"/>
</dbReference>
<dbReference type="GO" id="GO:0006302">
    <property type="term" value="P:double-strand break repair"/>
    <property type="evidence" value="ECO:0007669"/>
    <property type="project" value="TreeGrafter"/>
</dbReference>
<evidence type="ECO:0000313" key="2">
    <source>
        <dbReference type="EMBL" id="RKO84801.1"/>
    </source>
</evidence>
<dbReference type="InterPro" id="IPR002298">
    <property type="entry name" value="DNA_polymerase_A"/>
</dbReference>
<dbReference type="Pfam" id="PF00476">
    <property type="entry name" value="DNA_pol_A"/>
    <property type="match status" value="1"/>
</dbReference>
<dbReference type="SMART" id="SM00482">
    <property type="entry name" value="POLAc"/>
    <property type="match status" value="1"/>
</dbReference>
<accession>A0A4P9VYE5</accession>
<keyword evidence="3" id="KW-1185">Reference proteome</keyword>
<organism evidence="2 3">
    <name type="scientific">Blyttiomyces helicus</name>
    <dbReference type="NCBI Taxonomy" id="388810"/>
    <lineage>
        <taxon>Eukaryota</taxon>
        <taxon>Fungi</taxon>
        <taxon>Fungi incertae sedis</taxon>
        <taxon>Chytridiomycota</taxon>
        <taxon>Chytridiomycota incertae sedis</taxon>
        <taxon>Chytridiomycetes</taxon>
        <taxon>Chytridiomycetes incertae sedis</taxon>
        <taxon>Blyttiomyces</taxon>
    </lineage>
</organism>
<name>A0A4P9VYE5_9FUNG</name>
<dbReference type="GO" id="GO:0006261">
    <property type="term" value="P:DNA-templated DNA replication"/>
    <property type="evidence" value="ECO:0007669"/>
    <property type="project" value="InterPro"/>
</dbReference>
<dbReference type="GO" id="GO:0003887">
    <property type="term" value="F:DNA-directed DNA polymerase activity"/>
    <property type="evidence" value="ECO:0007669"/>
    <property type="project" value="InterPro"/>
</dbReference>
<dbReference type="PANTHER" id="PTHR10133">
    <property type="entry name" value="DNA POLYMERASE I"/>
    <property type="match status" value="1"/>
</dbReference>
<evidence type="ECO:0000313" key="3">
    <source>
        <dbReference type="Proteomes" id="UP000269721"/>
    </source>
</evidence>
<protein>
    <recommendedName>
        <fullName evidence="1">DNA-directed DNA polymerase family A palm domain-containing protein</fullName>
    </recommendedName>
</protein>
<dbReference type="OrthoDB" id="2320933at2759"/>